<proteinExistence type="predicted"/>
<feature type="region of interest" description="Disordered" evidence="1">
    <location>
        <begin position="41"/>
        <end position="121"/>
    </location>
</feature>
<evidence type="ECO:0000313" key="2">
    <source>
        <dbReference type="EMBL" id="KAG9230695.1"/>
    </source>
</evidence>
<accession>A0A9P7YBJ3</accession>
<reference evidence="2" key="1">
    <citation type="journal article" date="2021" name="IMA Fungus">
        <title>Genomic characterization of three marine fungi, including Emericellopsis atlantica sp. nov. with signatures of a generalist lifestyle and marine biomass degradation.</title>
        <authorList>
            <person name="Hagestad O.C."/>
            <person name="Hou L."/>
            <person name="Andersen J.H."/>
            <person name="Hansen E.H."/>
            <person name="Altermark B."/>
            <person name="Li C."/>
            <person name="Kuhnert E."/>
            <person name="Cox R.J."/>
            <person name="Crous P.W."/>
            <person name="Spatafora J.W."/>
            <person name="Lail K."/>
            <person name="Amirebrahimi M."/>
            <person name="Lipzen A."/>
            <person name="Pangilinan J."/>
            <person name="Andreopoulos W."/>
            <person name="Hayes R.D."/>
            <person name="Ng V."/>
            <person name="Grigoriev I.V."/>
            <person name="Jackson S.A."/>
            <person name="Sutton T.D.S."/>
            <person name="Dobson A.D.W."/>
            <person name="Rama T."/>
        </authorList>
    </citation>
    <scope>NUCLEOTIDE SEQUENCE</scope>
    <source>
        <strain evidence="2">TRa018bII</strain>
    </source>
</reference>
<comment type="caution">
    <text evidence="2">The sequence shown here is derived from an EMBL/GenBank/DDBJ whole genome shotgun (WGS) entry which is preliminary data.</text>
</comment>
<organism evidence="2 3">
    <name type="scientific">Amylocarpus encephaloides</name>
    <dbReference type="NCBI Taxonomy" id="45428"/>
    <lineage>
        <taxon>Eukaryota</taxon>
        <taxon>Fungi</taxon>
        <taxon>Dikarya</taxon>
        <taxon>Ascomycota</taxon>
        <taxon>Pezizomycotina</taxon>
        <taxon>Leotiomycetes</taxon>
        <taxon>Helotiales</taxon>
        <taxon>Helotiales incertae sedis</taxon>
        <taxon>Amylocarpus</taxon>
    </lineage>
</organism>
<sequence>MSLLSYKQPLVVLALSLPFRVVLDKARYPASHQAAVLPDITTCHPTLPGITSPSLGPRFGGRSASKTETERKQRQKCTQAKEAQSYAKAPLSNGATPSAPSPPPLQGMFLDRGQPEAGQGW</sequence>
<evidence type="ECO:0000256" key="1">
    <source>
        <dbReference type="SAM" id="MobiDB-lite"/>
    </source>
</evidence>
<protein>
    <submittedName>
        <fullName evidence="2">Uncharacterized protein</fullName>
    </submittedName>
</protein>
<gene>
    <name evidence="2" type="ORF">BJ875DRAFT_444775</name>
</gene>
<dbReference type="Proteomes" id="UP000824998">
    <property type="component" value="Unassembled WGS sequence"/>
</dbReference>
<dbReference type="EMBL" id="MU251651">
    <property type="protein sequence ID" value="KAG9230695.1"/>
    <property type="molecule type" value="Genomic_DNA"/>
</dbReference>
<dbReference type="AlphaFoldDB" id="A0A9P7YBJ3"/>
<keyword evidence="3" id="KW-1185">Reference proteome</keyword>
<evidence type="ECO:0000313" key="3">
    <source>
        <dbReference type="Proteomes" id="UP000824998"/>
    </source>
</evidence>
<name>A0A9P7YBJ3_9HELO</name>